<dbReference type="PANTHER" id="PTHR22939:SF129">
    <property type="entry name" value="SERINE PROTEASE HTRA2, MITOCHONDRIAL"/>
    <property type="match status" value="1"/>
</dbReference>
<evidence type="ECO:0000313" key="1">
    <source>
        <dbReference type="EMBL" id="MPM21668.1"/>
    </source>
</evidence>
<dbReference type="GO" id="GO:0006508">
    <property type="term" value="P:proteolysis"/>
    <property type="evidence" value="ECO:0007669"/>
    <property type="project" value="InterPro"/>
</dbReference>
<comment type="caution">
    <text evidence="1">The sequence shown here is derived from an EMBL/GenBank/DDBJ whole genome shotgun (WGS) entry which is preliminary data.</text>
</comment>
<accession>A0A644Y0W6</accession>
<proteinExistence type="predicted"/>
<reference evidence="1" key="1">
    <citation type="submission" date="2019-08" db="EMBL/GenBank/DDBJ databases">
        <authorList>
            <person name="Kucharzyk K."/>
            <person name="Murdoch R.W."/>
            <person name="Higgins S."/>
            <person name="Loffler F."/>
        </authorList>
    </citation>
    <scope>NUCLEOTIDE SEQUENCE</scope>
</reference>
<dbReference type="Pfam" id="PF13365">
    <property type="entry name" value="Trypsin_2"/>
    <property type="match status" value="1"/>
</dbReference>
<dbReference type="InterPro" id="IPR001940">
    <property type="entry name" value="Peptidase_S1C"/>
</dbReference>
<evidence type="ECO:0008006" key="2">
    <source>
        <dbReference type="Google" id="ProtNLM"/>
    </source>
</evidence>
<sequence>MEKRAFAMILCIVICISLVPVTALAISPRDTSFEETLAGDLKSLGLFKGVSDTDFDLNRAPSRLEAIIMLIRVLGVEQEALNGSFTHPFTDVPQWADKYVGYAYETGLTRGMSDTLFGTGNADAGTYLTFVLRALGYSDTGGLDFTWNNPYDLARNIGILPDCVNLTDFLRADVATISYAALPATLKGSNGTLAQKLISAQVFTLADYETNYDASTIASHMNTLTEMTAEEIYAKCSPAVFYVEVYDSKGYLINSGSGFFIDSNGTGVTNFHVINRAYQIKITRSDTGEVYDVLGVYDYDEDEDWAIIKVDGTGFPFLKPASESTVVGGAMVYAIGSPLGLQNTISQGLISNPKRADENGLTYIQTSAAISPGSSGGALINRYGEVVGITSATYAYGQNLNLALPISYISGYQNIELVSLSALFDKPQAELQRQAYEALSNWIVKNANEEVYGFPGYYECFGPAEYELVYDEDLDYIMLVVFYVTGKYLQISYIELTSSEQEYYSDFKIYDITVSEEEQSVFYGIGNIYAPSLNQDSSVTFSTYTGDSEILEECESIAKSMYLSSLEYLDFIFATYIPGYSIRDFGFEFN</sequence>
<dbReference type="Gene3D" id="2.40.10.120">
    <property type="match status" value="1"/>
</dbReference>
<dbReference type="GO" id="GO:0004252">
    <property type="term" value="F:serine-type endopeptidase activity"/>
    <property type="evidence" value="ECO:0007669"/>
    <property type="project" value="InterPro"/>
</dbReference>
<name>A0A644Y0W6_9ZZZZ</name>
<gene>
    <name evidence="1" type="ORF">SDC9_68113</name>
</gene>
<dbReference type="PANTHER" id="PTHR22939">
    <property type="entry name" value="SERINE PROTEASE FAMILY S1C HTRA-RELATED"/>
    <property type="match status" value="1"/>
</dbReference>
<dbReference type="AlphaFoldDB" id="A0A644Y0W6"/>
<dbReference type="PRINTS" id="PR00834">
    <property type="entry name" value="PROTEASES2C"/>
</dbReference>
<dbReference type="InterPro" id="IPR009003">
    <property type="entry name" value="Peptidase_S1_PA"/>
</dbReference>
<organism evidence="1">
    <name type="scientific">bioreactor metagenome</name>
    <dbReference type="NCBI Taxonomy" id="1076179"/>
    <lineage>
        <taxon>unclassified sequences</taxon>
        <taxon>metagenomes</taxon>
        <taxon>ecological metagenomes</taxon>
    </lineage>
</organism>
<dbReference type="SUPFAM" id="SSF50494">
    <property type="entry name" value="Trypsin-like serine proteases"/>
    <property type="match status" value="1"/>
</dbReference>
<protein>
    <recommendedName>
        <fullName evidence="2">SLH domain-containing protein</fullName>
    </recommendedName>
</protein>
<dbReference type="EMBL" id="VSSQ01003640">
    <property type="protein sequence ID" value="MPM21668.1"/>
    <property type="molecule type" value="Genomic_DNA"/>
</dbReference>